<evidence type="ECO:0000313" key="1">
    <source>
        <dbReference type="EnsemblMetazoa" id="AARA014554-PA"/>
    </source>
</evidence>
<accession>A0A182IGF8</accession>
<keyword evidence="2" id="KW-1185">Reference proteome</keyword>
<sequence>MQSEVVIRRKEREISLPIRIKGKYLNPKVTLYIDVYLSNVSSYFCFYYNRYSVPSLEIGHFDSFIGIKLGREGACSSVMFMLFRFVMLVSFWHSIHTGKWAFVYLFRLMDRLI</sequence>
<organism evidence="1 2">
    <name type="scientific">Anopheles arabiensis</name>
    <name type="common">Mosquito</name>
    <dbReference type="NCBI Taxonomy" id="7173"/>
    <lineage>
        <taxon>Eukaryota</taxon>
        <taxon>Metazoa</taxon>
        <taxon>Ecdysozoa</taxon>
        <taxon>Arthropoda</taxon>
        <taxon>Hexapoda</taxon>
        <taxon>Insecta</taxon>
        <taxon>Pterygota</taxon>
        <taxon>Neoptera</taxon>
        <taxon>Endopterygota</taxon>
        <taxon>Diptera</taxon>
        <taxon>Nematocera</taxon>
        <taxon>Culicoidea</taxon>
        <taxon>Culicidae</taxon>
        <taxon>Anophelinae</taxon>
        <taxon>Anopheles</taxon>
    </lineage>
</organism>
<reference evidence="1" key="1">
    <citation type="submission" date="2022-08" db="UniProtKB">
        <authorList>
            <consortium name="EnsemblMetazoa"/>
        </authorList>
    </citation>
    <scope>IDENTIFICATION</scope>
    <source>
        <strain evidence="1">Dongola</strain>
    </source>
</reference>
<proteinExistence type="predicted"/>
<protein>
    <submittedName>
        <fullName evidence="1">Uncharacterized protein</fullName>
    </submittedName>
</protein>
<name>A0A182IGF8_ANOAR</name>
<dbReference type="Proteomes" id="UP000075840">
    <property type="component" value="Unassembled WGS sequence"/>
</dbReference>
<dbReference type="EnsemblMetazoa" id="AARA014554-RA">
    <property type="protein sequence ID" value="AARA014554-PA"/>
    <property type="gene ID" value="AARA014554"/>
</dbReference>
<evidence type="ECO:0000313" key="2">
    <source>
        <dbReference type="Proteomes" id="UP000075840"/>
    </source>
</evidence>
<dbReference type="AlphaFoldDB" id="A0A182IGF8"/>
<dbReference type="EMBL" id="APCN01005906">
    <property type="status" value="NOT_ANNOTATED_CDS"/>
    <property type="molecule type" value="Genomic_DNA"/>
</dbReference>
<dbReference type="VEuPathDB" id="VectorBase:AARA014554"/>